<comment type="similarity">
    <text evidence="1">Belongs to the short-chain dehydrogenases/reductases (SDR) family.</text>
</comment>
<keyword evidence="2" id="KW-0560">Oxidoreductase</keyword>
<dbReference type="GO" id="GO:0016491">
    <property type="term" value="F:oxidoreductase activity"/>
    <property type="evidence" value="ECO:0007669"/>
    <property type="project" value="UniProtKB-KW"/>
</dbReference>
<dbReference type="PIRSF" id="PIRSF000126">
    <property type="entry name" value="11-beta-HSD1"/>
    <property type="match status" value="1"/>
</dbReference>
<evidence type="ECO:0000313" key="3">
    <source>
        <dbReference type="EMBL" id="GGF98218.1"/>
    </source>
</evidence>
<sequence>MSKPQYALITGASAGLGLAFAEQLAAKKTALILVARRAQRLQKITQELTDQHGIKAHYLVADLAHPDAPDKIFEQCQNNQWPVHTLINNAGYGVPGDFDHVDWATHQAQLNVMLNNLVKLSYLFYPAMKKAGCGGILQVASLAGLAPPTAGHTLYGPMKAFVIKFAHSLHLEAKDFGVHVTAVCPGFTYTEFHDVNGTRKRMNSLSKSLWMNADDVVRQSLQALADNKPVKINGWRNRLIALMTRLFPDKLIRALFQSNIQKYRQRSSD</sequence>
<organism evidence="3 4">
    <name type="scientific">Marinicella pacifica</name>
    <dbReference type="NCBI Taxonomy" id="1171543"/>
    <lineage>
        <taxon>Bacteria</taxon>
        <taxon>Pseudomonadati</taxon>
        <taxon>Pseudomonadota</taxon>
        <taxon>Gammaproteobacteria</taxon>
        <taxon>Lysobacterales</taxon>
        <taxon>Marinicellaceae</taxon>
        <taxon>Marinicella</taxon>
    </lineage>
</organism>
<dbReference type="Gene3D" id="3.40.50.720">
    <property type="entry name" value="NAD(P)-binding Rossmann-like Domain"/>
    <property type="match status" value="1"/>
</dbReference>
<reference evidence="3" key="2">
    <citation type="submission" date="2020-09" db="EMBL/GenBank/DDBJ databases">
        <authorList>
            <person name="Sun Q."/>
            <person name="Zhou Y."/>
        </authorList>
    </citation>
    <scope>NUCLEOTIDE SEQUENCE</scope>
    <source>
        <strain evidence="3">CGMCC 1.12181</strain>
    </source>
</reference>
<evidence type="ECO:0000256" key="1">
    <source>
        <dbReference type="ARBA" id="ARBA00006484"/>
    </source>
</evidence>
<dbReference type="RefSeq" id="WP_188365542.1">
    <property type="nucleotide sequence ID" value="NZ_BAABJF010000022.1"/>
</dbReference>
<accession>A0A917FQT7</accession>
<dbReference type="AlphaFoldDB" id="A0A917FQT7"/>
<comment type="caution">
    <text evidence="3">The sequence shown here is derived from an EMBL/GenBank/DDBJ whole genome shotgun (WGS) entry which is preliminary data.</text>
</comment>
<protein>
    <submittedName>
        <fullName evidence="3">Dehydrogenase</fullName>
    </submittedName>
</protein>
<dbReference type="CDD" id="cd05233">
    <property type="entry name" value="SDR_c"/>
    <property type="match status" value="1"/>
</dbReference>
<gene>
    <name evidence="3" type="ORF">GCM10011365_19400</name>
</gene>
<dbReference type="Pfam" id="PF00106">
    <property type="entry name" value="adh_short"/>
    <property type="match status" value="1"/>
</dbReference>
<evidence type="ECO:0000313" key="4">
    <source>
        <dbReference type="Proteomes" id="UP000605253"/>
    </source>
</evidence>
<reference evidence="3" key="1">
    <citation type="journal article" date="2014" name="Int. J. Syst. Evol. Microbiol.">
        <title>Complete genome sequence of Corynebacterium casei LMG S-19264T (=DSM 44701T), isolated from a smear-ripened cheese.</title>
        <authorList>
            <consortium name="US DOE Joint Genome Institute (JGI-PGF)"/>
            <person name="Walter F."/>
            <person name="Albersmeier A."/>
            <person name="Kalinowski J."/>
            <person name="Ruckert C."/>
        </authorList>
    </citation>
    <scope>NUCLEOTIDE SEQUENCE</scope>
    <source>
        <strain evidence="3">CGMCC 1.12181</strain>
    </source>
</reference>
<dbReference type="SUPFAM" id="SSF51735">
    <property type="entry name" value="NAD(P)-binding Rossmann-fold domains"/>
    <property type="match status" value="1"/>
</dbReference>
<dbReference type="InterPro" id="IPR036291">
    <property type="entry name" value="NAD(P)-bd_dom_sf"/>
</dbReference>
<dbReference type="PANTHER" id="PTHR44196">
    <property type="entry name" value="DEHYDROGENASE/REDUCTASE SDR FAMILY MEMBER 7B"/>
    <property type="match status" value="1"/>
</dbReference>
<dbReference type="EMBL" id="BMEO01000008">
    <property type="protein sequence ID" value="GGF98218.1"/>
    <property type="molecule type" value="Genomic_DNA"/>
</dbReference>
<proteinExistence type="inferred from homology"/>
<dbReference type="GO" id="GO:0016020">
    <property type="term" value="C:membrane"/>
    <property type="evidence" value="ECO:0007669"/>
    <property type="project" value="TreeGrafter"/>
</dbReference>
<dbReference type="InterPro" id="IPR002347">
    <property type="entry name" value="SDR_fam"/>
</dbReference>
<dbReference type="PRINTS" id="PR00081">
    <property type="entry name" value="GDHRDH"/>
</dbReference>
<dbReference type="Proteomes" id="UP000605253">
    <property type="component" value="Unassembled WGS sequence"/>
</dbReference>
<name>A0A917FQT7_9GAMM</name>
<dbReference type="PANTHER" id="PTHR44196:SF2">
    <property type="entry name" value="SHORT-CHAIN DEHYDROGENASE-RELATED"/>
    <property type="match status" value="1"/>
</dbReference>
<evidence type="ECO:0000256" key="2">
    <source>
        <dbReference type="ARBA" id="ARBA00023002"/>
    </source>
</evidence>
<keyword evidence="4" id="KW-1185">Reference proteome</keyword>